<dbReference type="GO" id="GO:0005737">
    <property type="term" value="C:cytoplasm"/>
    <property type="evidence" value="ECO:0007669"/>
    <property type="project" value="TreeGrafter"/>
</dbReference>
<keyword evidence="8 12" id="KW-0539">Nucleus</keyword>
<keyword evidence="6 12" id="KW-0862">Zinc</keyword>
<dbReference type="GO" id="GO:0043175">
    <property type="term" value="F:RNA polymerase core enzyme binding"/>
    <property type="evidence" value="ECO:0007669"/>
    <property type="project" value="UniProtKB-UniRule"/>
</dbReference>
<comment type="similarity">
    <text evidence="2 11 12">Belongs to the RPAP2 family.</text>
</comment>
<comment type="catalytic activity">
    <reaction evidence="9 12">
        <text>O-phospho-L-seryl-[protein] + H2O = L-seryl-[protein] + phosphate</text>
        <dbReference type="Rhea" id="RHEA:20629"/>
        <dbReference type="Rhea" id="RHEA-COMP:9863"/>
        <dbReference type="Rhea" id="RHEA-COMP:11604"/>
        <dbReference type="ChEBI" id="CHEBI:15377"/>
        <dbReference type="ChEBI" id="CHEBI:29999"/>
        <dbReference type="ChEBI" id="CHEBI:43474"/>
        <dbReference type="ChEBI" id="CHEBI:83421"/>
        <dbReference type="EC" id="3.1.3.16"/>
    </reaction>
</comment>
<evidence type="ECO:0000256" key="3">
    <source>
        <dbReference type="ARBA" id="ARBA00022723"/>
    </source>
</evidence>
<evidence type="ECO:0000256" key="4">
    <source>
        <dbReference type="ARBA" id="ARBA00022771"/>
    </source>
</evidence>
<evidence type="ECO:0000256" key="13">
    <source>
        <dbReference type="SAM" id="MobiDB-lite"/>
    </source>
</evidence>
<evidence type="ECO:0000256" key="5">
    <source>
        <dbReference type="ARBA" id="ARBA00022801"/>
    </source>
</evidence>
<organism evidence="15 16">
    <name type="scientific">Monilinia fructigena</name>
    <dbReference type="NCBI Taxonomy" id="38457"/>
    <lineage>
        <taxon>Eukaryota</taxon>
        <taxon>Fungi</taxon>
        <taxon>Dikarya</taxon>
        <taxon>Ascomycota</taxon>
        <taxon>Pezizomycotina</taxon>
        <taxon>Leotiomycetes</taxon>
        <taxon>Helotiales</taxon>
        <taxon>Sclerotiniaceae</taxon>
        <taxon>Monilinia</taxon>
    </lineage>
</organism>
<dbReference type="PROSITE" id="PS51479">
    <property type="entry name" value="ZF_RTR1"/>
    <property type="match status" value="1"/>
</dbReference>
<dbReference type="GO" id="GO:0008270">
    <property type="term" value="F:zinc ion binding"/>
    <property type="evidence" value="ECO:0007669"/>
    <property type="project" value="UniProtKB-KW"/>
</dbReference>
<proteinExistence type="inferred from homology"/>
<dbReference type="Gene3D" id="1.25.40.820">
    <property type="match status" value="1"/>
</dbReference>
<evidence type="ECO:0000313" key="15">
    <source>
        <dbReference type="EMBL" id="RAL65803.1"/>
    </source>
</evidence>
<dbReference type="EMBL" id="QKRW01000009">
    <property type="protein sequence ID" value="RAL65803.1"/>
    <property type="molecule type" value="Genomic_DNA"/>
</dbReference>
<evidence type="ECO:0000256" key="7">
    <source>
        <dbReference type="ARBA" id="ARBA00022912"/>
    </source>
</evidence>
<evidence type="ECO:0000256" key="2">
    <source>
        <dbReference type="ARBA" id="ARBA00005676"/>
    </source>
</evidence>
<sequence length="306" mass="34550">MTTPPKPKPILKKTTHRSPSTNTPTPTLTTPTPPPSRHLEVALYHANLLQQRKNIEQEILTSTELLIDYPLHPSATPSPSPTDAQTFKRLLLPFQPTDYDALILERNLDNRCGYTLCPNPRPRDPRGGQWRLLGMSGKAKDFRIAKREDAEKWCSEMCARRALYVRVQLSECPAWERSGMSAAVKIDLLDEPKTEEDLVMDGMEKLDLNGKDSGDKERKFGNLALERGVTGQGSSKNVTNFSIIEKEVKQAEVKPPTFDSNDLSERMDTMHLDLEGHKSTFNHGVNYGDLFGEDDDDTEMDTDWKI</sequence>
<keyword evidence="5 12" id="KW-0378">Hydrolase</keyword>
<keyword evidence="3 12" id="KW-0479">Metal-binding</keyword>
<dbReference type="InterPro" id="IPR039693">
    <property type="entry name" value="Rtr1/RPAP2"/>
</dbReference>
<keyword evidence="7 12" id="KW-0904">Protein phosphatase</keyword>
<evidence type="ECO:0000256" key="6">
    <source>
        <dbReference type="ARBA" id="ARBA00022833"/>
    </source>
</evidence>
<keyword evidence="16" id="KW-1185">Reference proteome</keyword>
<evidence type="ECO:0000256" key="10">
    <source>
        <dbReference type="ARBA" id="ARBA00048336"/>
    </source>
</evidence>
<evidence type="ECO:0000256" key="8">
    <source>
        <dbReference type="ARBA" id="ARBA00023242"/>
    </source>
</evidence>
<dbReference type="GO" id="GO:0008420">
    <property type="term" value="F:RNA polymerase II CTD heptapeptide repeat phosphatase activity"/>
    <property type="evidence" value="ECO:0007669"/>
    <property type="project" value="UniProtKB-UniRule"/>
</dbReference>
<evidence type="ECO:0000256" key="11">
    <source>
        <dbReference type="PROSITE-ProRule" id="PRU00812"/>
    </source>
</evidence>
<gene>
    <name evidence="15" type="ORF">DID88_005468</name>
</gene>
<comment type="subcellular location">
    <subcellularLocation>
        <location evidence="1 12">Nucleus</location>
    </subcellularLocation>
</comment>
<evidence type="ECO:0000256" key="9">
    <source>
        <dbReference type="ARBA" id="ARBA00047761"/>
    </source>
</evidence>
<evidence type="ECO:0000256" key="1">
    <source>
        <dbReference type="ARBA" id="ARBA00004123"/>
    </source>
</evidence>
<dbReference type="Proteomes" id="UP000249056">
    <property type="component" value="Unassembled WGS sequence"/>
</dbReference>
<dbReference type="PANTHER" id="PTHR14732:SF0">
    <property type="entry name" value="RNA POLYMERASE II SUBUNIT B1 CTD PHOSPHATASE RPAP2-RELATED"/>
    <property type="match status" value="1"/>
</dbReference>
<feature type="compositionally biased region" description="Low complexity" evidence="13">
    <location>
        <begin position="17"/>
        <end position="30"/>
    </location>
</feature>
<dbReference type="InterPro" id="IPR038534">
    <property type="entry name" value="Rtr1/RPAP2_sf"/>
</dbReference>
<evidence type="ECO:0000313" key="16">
    <source>
        <dbReference type="Proteomes" id="UP000249056"/>
    </source>
</evidence>
<dbReference type="GO" id="GO:0005634">
    <property type="term" value="C:nucleus"/>
    <property type="evidence" value="ECO:0007669"/>
    <property type="project" value="UniProtKB-SubCell"/>
</dbReference>
<evidence type="ECO:0000259" key="14">
    <source>
        <dbReference type="PROSITE" id="PS51479"/>
    </source>
</evidence>
<comment type="catalytic activity">
    <reaction evidence="10 12">
        <text>O-phospho-L-threonyl-[protein] + H2O = L-threonyl-[protein] + phosphate</text>
        <dbReference type="Rhea" id="RHEA:47004"/>
        <dbReference type="Rhea" id="RHEA-COMP:11060"/>
        <dbReference type="Rhea" id="RHEA-COMP:11605"/>
        <dbReference type="ChEBI" id="CHEBI:15377"/>
        <dbReference type="ChEBI" id="CHEBI:30013"/>
        <dbReference type="ChEBI" id="CHEBI:43474"/>
        <dbReference type="ChEBI" id="CHEBI:61977"/>
        <dbReference type="EC" id="3.1.3.16"/>
    </reaction>
</comment>
<comment type="function">
    <text evidence="12">Putative RNA polymerase II subunit B1 C-terminal domain (CTD) phosphatase involved in RNA polymerase II transcription regulation.</text>
</comment>
<protein>
    <recommendedName>
        <fullName evidence="12">RNA polymerase II subunit B1 CTD phosphatase RPAP2 homolog</fullName>
        <ecNumber evidence="12">3.1.3.16</ecNumber>
    </recommendedName>
</protein>
<keyword evidence="4 12" id="KW-0863">Zinc-finger</keyword>
<feature type="domain" description="RTR1-type" evidence="14">
    <location>
        <begin position="89"/>
        <end position="178"/>
    </location>
</feature>
<dbReference type="InterPro" id="IPR007308">
    <property type="entry name" value="Rtr1/RPAP2_dom"/>
</dbReference>
<dbReference type="Pfam" id="PF04181">
    <property type="entry name" value="RPAP2_Rtr1"/>
    <property type="match status" value="1"/>
</dbReference>
<dbReference type="EC" id="3.1.3.16" evidence="12"/>
<name>A0A395J286_9HELO</name>
<accession>A0A395J286</accession>
<dbReference type="OrthoDB" id="2590500at2759"/>
<feature type="region of interest" description="Disordered" evidence="13">
    <location>
        <begin position="1"/>
        <end position="36"/>
    </location>
</feature>
<evidence type="ECO:0000256" key="12">
    <source>
        <dbReference type="RuleBase" id="RU367080"/>
    </source>
</evidence>
<dbReference type="PANTHER" id="PTHR14732">
    <property type="entry name" value="RNA POLYMERASE II SUBUNIT B1 CTD PHOSPHATASE RPAP2-RELATED"/>
    <property type="match status" value="1"/>
</dbReference>
<reference evidence="15 16" key="1">
    <citation type="submission" date="2018-06" db="EMBL/GenBank/DDBJ databases">
        <title>Genome Sequence of the Brown Rot Fungal Pathogen Monilinia fructigena.</title>
        <authorList>
            <person name="Landi L."/>
            <person name="De Miccolis Angelini R.M."/>
            <person name="Pollastro S."/>
            <person name="Abate D."/>
            <person name="Faretra F."/>
            <person name="Romanazzi G."/>
        </authorList>
    </citation>
    <scope>NUCLEOTIDE SEQUENCE [LARGE SCALE GENOMIC DNA]</scope>
    <source>
        <strain evidence="15 16">Mfrg269</strain>
    </source>
</reference>
<dbReference type="AlphaFoldDB" id="A0A395J286"/>
<comment type="caution">
    <text evidence="15">The sequence shown here is derived from an EMBL/GenBank/DDBJ whole genome shotgun (WGS) entry which is preliminary data.</text>
</comment>